<dbReference type="Proteomes" id="UP000193922">
    <property type="component" value="Unassembled WGS sequence"/>
</dbReference>
<sequence>MSYSSNISPQDIPNSTRARAASFASSASPTEELLACSPTYTEGCELYPKALRDTVNMRADGAVLGERDPKITKEAERRHAECIRRQEQMGEKDHKELLSLYPQAARRASGNSASERY</sequence>
<dbReference type="AlphaFoldDB" id="A0A1Y1VTE6"/>
<feature type="compositionally biased region" description="Polar residues" evidence="1">
    <location>
        <begin position="1"/>
        <end position="14"/>
    </location>
</feature>
<gene>
    <name evidence="2" type="ORF">DL89DRAFT_297547</name>
</gene>
<evidence type="ECO:0000313" key="2">
    <source>
        <dbReference type="EMBL" id="ORX64285.1"/>
    </source>
</evidence>
<dbReference type="RefSeq" id="XP_040739219.1">
    <property type="nucleotide sequence ID" value="XM_040890751.1"/>
</dbReference>
<feature type="region of interest" description="Disordered" evidence="1">
    <location>
        <begin position="1"/>
        <end position="29"/>
    </location>
</feature>
<feature type="compositionally biased region" description="Low complexity" evidence="1">
    <location>
        <begin position="15"/>
        <end position="28"/>
    </location>
</feature>
<proteinExistence type="predicted"/>
<evidence type="ECO:0000313" key="3">
    <source>
        <dbReference type="Proteomes" id="UP000193922"/>
    </source>
</evidence>
<comment type="caution">
    <text evidence="2">The sequence shown here is derived from an EMBL/GenBank/DDBJ whole genome shotgun (WGS) entry which is preliminary data.</text>
</comment>
<dbReference type="OrthoDB" id="204405at2759"/>
<keyword evidence="3" id="KW-1185">Reference proteome</keyword>
<accession>A0A1Y1VTE6</accession>
<dbReference type="GeneID" id="63807399"/>
<reference evidence="2 3" key="1">
    <citation type="submission" date="2016-07" db="EMBL/GenBank/DDBJ databases">
        <title>Pervasive Adenine N6-methylation of Active Genes in Fungi.</title>
        <authorList>
            <consortium name="DOE Joint Genome Institute"/>
            <person name="Mondo S.J."/>
            <person name="Dannebaum R.O."/>
            <person name="Kuo R.C."/>
            <person name="Labutti K."/>
            <person name="Haridas S."/>
            <person name="Kuo A."/>
            <person name="Salamov A."/>
            <person name="Ahrendt S.R."/>
            <person name="Lipzen A."/>
            <person name="Sullivan W."/>
            <person name="Andreopoulos W.B."/>
            <person name="Clum A."/>
            <person name="Lindquist E."/>
            <person name="Daum C."/>
            <person name="Ramamoorthy G.K."/>
            <person name="Gryganskyi A."/>
            <person name="Culley D."/>
            <person name="Magnuson J.K."/>
            <person name="James T.Y."/>
            <person name="O'Malley M.A."/>
            <person name="Stajich J.E."/>
            <person name="Spatafora J.W."/>
            <person name="Visel A."/>
            <person name="Grigoriev I.V."/>
        </authorList>
    </citation>
    <scope>NUCLEOTIDE SEQUENCE [LARGE SCALE GENOMIC DNA]</scope>
    <source>
        <strain evidence="2 3">ATCC 12442</strain>
    </source>
</reference>
<protein>
    <submittedName>
        <fullName evidence="2">Uncharacterized protein</fullName>
    </submittedName>
</protein>
<dbReference type="EMBL" id="MCFD01000107">
    <property type="protein sequence ID" value="ORX64285.1"/>
    <property type="molecule type" value="Genomic_DNA"/>
</dbReference>
<name>A0A1Y1VTE6_9FUNG</name>
<organism evidence="2 3">
    <name type="scientific">Linderina pennispora</name>
    <dbReference type="NCBI Taxonomy" id="61395"/>
    <lineage>
        <taxon>Eukaryota</taxon>
        <taxon>Fungi</taxon>
        <taxon>Fungi incertae sedis</taxon>
        <taxon>Zoopagomycota</taxon>
        <taxon>Kickxellomycotina</taxon>
        <taxon>Kickxellomycetes</taxon>
        <taxon>Kickxellales</taxon>
        <taxon>Kickxellaceae</taxon>
        <taxon>Linderina</taxon>
    </lineage>
</organism>
<evidence type="ECO:0000256" key="1">
    <source>
        <dbReference type="SAM" id="MobiDB-lite"/>
    </source>
</evidence>